<dbReference type="Pfam" id="PF18935">
    <property type="entry name" value="DUF5683"/>
    <property type="match status" value="1"/>
</dbReference>
<keyword evidence="1" id="KW-1133">Transmembrane helix</keyword>
<gene>
    <name evidence="3" type="ORF">OSSY52_12680</name>
</gene>
<dbReference type="InterPro" id="IPR005534">
    <property type="entry name" value="Curli_assmbl/transp-comp_CsgG"/>
</dbReference>
<dbReference type="GO" id="GO:0030288">
    <property type="term" value="C:outer membrane-bounded periplasmic space"/>
    <property type="evidence" value="ECO:0007669"/>
    <property type="project" value="InterPro"/>
</dbReference>
<sequence>MKKYFFIMVLLVSVIFLGEDFRNIFQKSGTKLGFYLASKIGDSVVGILPFEGNDKEKSTLVSDIYSYYLMENNIKIVDRKELEKVIKEIKLSMLGITDIKNSNKLGNLISADYLLTGNIKKLGDIYYINIKVIKVSTGESIYTDSINFEDKEFITIKKVEEYFAERKYPSTALFRSALIPGWGQMYNDQPIKGGIFGISMIGSISLDLYFFNEYQKYLNSTNEEMYDKDLKKANDYNKYFLISFGTTIAIWIINMADAYINAK</sequence>
<keyword evidence="1" id="KW-0812">Transmembrane</keyword>
<proteinExistence type="predicted"/>
<dbReference type="InterPro" id="IPR043738">
    <property type="entry name" value="DUF5683"/>
</dbReference>
<reference evidence="3 4" key="1">
    <citation type="submission" date="2018-06" db="EMBL/GenBank/DDBJ databases">
        <title>Genome sequencing of Oceanotoga sp. sy52.</title>
        <authorList>
            <person name="Mori K."/>
        </authorList>
    </citation>
    <scope>NUCLEOTIDE SEQUENCE [LARGE SCALE GENOMIC DNA]</scope>
    <source>
        <strain evidence="4">sy52</strain>
    </source>
</reference>
<dbReference type="KEGG" id="ocy:OSSY52_12680"/>
<name>A0A7G1G855_9BACT</name>
<organism evidence="3 4">
    <name type="scientific">Tepiditoga spiralis</name>
    <dbReference type="NCBI Taxonomy" id="2108365"/>
    <lineage>
        <taxon>Bacteria</taxon>
        <taxon>Thermotogati</taxon>
        <taxon>Thermotogota</taxon>
        <taxon>Thermotogae</taxon>
        <taxon>Petrotogales</taxon>
        <taxon>Petrotogaceae</taxon>
        <taxon>Tepiditoga</taxon>
    </lineage>
</organism>
<feature type="transmembrane region" description="Helical" evidence="1">
    <location>
        <begin position="193"/>
        <end position="211"/>
    </location>
</feature>
<keyword evidence="4" id="KW-1185">Reference proteome</keyword>
<dbReference type="Gene3D" id="3.40.50.10610">
    <property type="entry name" value="ABC-type transport auxiliary lipoprotein component"/>
    <property type="match status" value="1"/>
</dbReference>
<dbReference type="InParanoid" id="A0A7G1G855"/>
<keyword evidence="1" id="KW-0472">Membrane</keyword>
<accession>A0A7G1G855</accession>
<dbReference type="Pfam" id="PF03783">
    <property type="entry name" value="CsgG"/>
    <property type="match status" value="1"/>
</dbReference>
<dbReference type="AlphaFoldDB" id="A0A7G1G855"/>
<feature type="domain" description="DUF5683" evidence="2">
    <location>
        <begin position="167"/>
        <end position="263"/>
    </location>
</feature>
<evidence type="ECO:0000313" key="3">
    <source>
        <dbReference type="EMBL" id="BBE31127.1"/>
    </source>
</evidence>
<dbReference type="Proteomes" id="UP000516361">
    <property type="component" value="Chromosome"/>
</dbReference>
<feature type="transmembrane region" description="Helical" evidence="1">
    <location>
        <begin position="239"/>
        <end position="260"/>
    </location>
</feature>
<dbReference type="RefSeq" id="WP_190613475.1">
    <property type="nucleotide sequence ID" value="NZ_AP018712.1"/>
</dbReference>
<protein>
    <recommendedName>
        <fullName evidence="2">DUF5683 domain-containing protein</fullName>
    </recommendedName>
</protein>
<dbReference type="EMBL" id="AP018712">
    <property type="protein sequence ID" value="BBE31127.1"/>
    <property type="molecule type" value="Genomic_DNA"/>
</dbReference>
<evidence type="ECO:0000313" key="4">
    <source>
        <dbReference type="Proteomes" id="UP000516361"/>
    </source>
</evidence>
<evidence type="ECO:0000259" key="2">
    <source>
        <dbReference type="Pfam" id="PF18935"/>
    </source>
</evidence>
<evidence type="ECO:0000256" key="1">
    <source>
        <dbReference type="SAM" id="Phobius"/>
    </source>
</evidence>